<dbReference type="PANTHER" id="PTHR37494">
    <property type="entry name" value="HEMAGGLUTININ"/>
    <property type="match status" value="1"/>
</dbReference>
<accession>A0AAJ5VXY9</accession>
<proteinExistence type="predicted"/>
<dbReference type="GO" id="GO:0005509">
    <property type="term" value="F:calcium ion binding"/>
    <property type="evidence" value="ECO:0007669"/>
    <property type="project" value="InterPro"/>
</dbReference>
<dbReference type="InterPro" id="IPR006644">
    <property type="entry name" value="Cadg"/>
</dbReference>
<dbReference type="Pfam" id="PF16640">
    <property type="entry name" value="Big_3_5"/>
    <property type="match status" value="19"/>
</dbReference>
<dbReference type="EMBL" id="CP119312">
    <property type="protein sequence ID" value="WEK06205.1"/>
    <property type="molecule type" value="Genomic_DNA"/>
</dbReference>
<organism evidence="3 4">
    <name type="scientific">Candidatus Devosia phytovorans</name>
    <dbReference type="NCBI Taxonomy" id="3121372"/>
    <lineage>
        <taxon>Bacteria</taxon>
        <taxon>Pseudomonadati</taxon>
        <taxon>Pseudomonadota</taxon>
        <taxon>Alphaproteobacteria</taxon>
        <taxon>Hyphomicrobiales</taxon>
        <taxon>Devosiaceae</taxon>
        <taxon>Devosia</taxon>
    </lineage>
</organism>
<feature type="domain" description="Dystroglycan-type cadherin-like" evidence="2">
    <location>
        <begin position="2660"/>
        <end position="2748"/>
    </location>
</feature>
<feature type="chain" id="PRO_5042592678" evidence="1">
    <location>
        <begin position="40"/>
        <end position="3473"/>
    </location>
</feature>
<dbReference type="SUPFAM" id="SSF49313">
    <property type="entry name" value="Cadherin-like"/>
    <property type="match status" value="13"/>
</dbReference>
<feature type="signal peptide" evidence="1">
    <location>
        <begin position="1"/>
        <end position="39"/>
    </location>
</feature>
<feature type="domain" description="Dystroglycan-type cadherin-like" evidence="2">
    <location>
        <begin position="1759"/>
        <end position="1847"/>
    </location>
</feature>
<keyword evidence="1" id="KW-0732">Signal</keyword>
<dbReference type="InterPro" id="IPR015919">
    <property type="entry name" value="Cadherin-like_sf"/>
</dbReference>
<dbReference type="SMART" id="SM00736">
    <property type="entry name" value="CADG"/>
    <property type="match status" value="5"/>
</dbReference>
<reference evidence="3" key="1">
    <citation type="submission" date="2023-03" db="EMBL/GenBank/DDBJ databases">
        <title>Andean soil-derived lignocellulolytic bacterial consortium as a source of novel taxa and putative plastic-active enzymes.</title>
        <authorList>
            <person name="Diaz-Garcia L."/>
            <person name="Chuvochina M."/>
            <person name="Feuerriegel G."/>
            <person name="Bunk B."/>
            <person name="Sproer C."/>
            <person name="Streit W.R."/>
            <person name="Rodriguez L.M."/>
            <person name="Overmann J."/>
            <person name="Jimenez D.J."/>
        </authorList>
    </citation>
    <scope>NUCLEOTIDE SEQUENCE</scope>
    <source>
        <strain evidence="3">MAG 4196</strain>
    </source>
</reference>
<feature type="domain" description="Dystroglycan-type cadherin-like" evidence="2">
    <location>
        <begin position="2928"/>
        <end position="3010"/>
    </location>
</feature>
<evidence type="ECO:0000313" key="4">
    <source>
        <dbReference type="Proteomes" id="UP001217476"/>
    </source>
</evidence>
<dbReference type="InterPro" id="IPR032109">
    <property type="entry name" value="Big_3_5"/>
</dbReference>
<evidence type="ECO:0000256" key="1">
    <source>
        <dbReference type="SAM" id="SignalP"/>
    </source>
</evidence>
<sequence length="3473" mass="334961">MLTRAASRIQRLSVQLSSACLLPALIAAGTVLPVTPAQAASVGCNAVNAGGLDQVGAPLIGVKSVAGSFYAGDVLTMTFSSSAALPLSVVNLVTTGPLRLTTSIDLPLLGTGPFTRALTVTGNGATGAEASIVALGALLGVTINLTVRCAGVAGPTTTTLATTTNPTVVGQPAVLTASVATPAGSGQTPNGNVTFTIGGTNYGPVALDASGVATYSTTALPPGSYAVSAAYAGNANFVASSGTLAAAQVVNRANTTTSVTASSNPTFGSAVSFTATTAAVAPGGGTPTGNVIFTIGGVDQSPVALSNGTATLTRSNLAAGAVSVAARYEASTGYNASSGGISGGITVAPAVTTTSVTQSSTSSAFGEAVSFQAQVASGGGQPTGSVIFTVDGVARPAVTLSNGVASVSLTDLAVGAHTVSAAYQGVASFAASNGALSGGHTVGTRPTTTTVSGPGSVVFGTSPTITATVAGAGGPPTGTVVFTVDGQARPAVTLSSGTATLALPGLSVGNHTVSAAYSGAATYGASTGALAGGQAVAAAPTSLAVAASPSAGIYGGSSTFTASVTSAAGVPSGNVVFTVDGVAQAPVALTGGTASITSTALSVGTHTVSASYQGVTNFLASNGALASAYSVARATPSLAVSSSANPAVVGQSVQLTANVTALSGTPGGEVVFTVDGVARPAVSLTGGSATIALPNATVGDHTVSLRYGGDANFVERTSTLGGGQKVNPGNTALSITTSNASAAYGVLVTVTANVAAAAPASGEPAGQVVFLVDGVARPGVALSGGRAQLVLDTLAPGAHAISATYQGSSDFNASTASLAGGVTVNAAATTTTIALDAAAISYGQTARVTATVAAASGRPEGQIVYTINGVAQPAVALVNGVAGLDLTGLAAGTYVISAAYGGSGNHVASASGTTQLVVGAAPTQLGLAASAQSVRFGDAVTLTATLTSTGGTPGGSVEFLAGGTSLGSVTLAGGKAALTVSNLPVGSPAITARYAGTGNFAASTGALGAGFAVTGRVPEMTVSVSPVSATYGQTLTATISVSSSVGTPQGDVVLTVGERQYPAVLNGSGVATLTLSELPPGSHAVSASYAGQTPFLSASASANAVTIARAVTALALVAGTDAVVFGAPVQLRANLSSDFGTPAGSVIFTVDGTDYPASVSDGSAAVSIPGIQAGQHGVSARYAGSATHLPATVALSGGVEVRPAPVALNLSSSAATVSFGGSVTISAVVSSSAGGVAGDVIFSVDGADWGTVAVADGAAQLRLGGLTVGNHAIAARYVPSGNFEAVSAQLAGGVSVVAAPVSVSITPPQGALTVGQAARFALAVTSPGGVPGGQVIVVVDGVEQAAVTLSEGRASFDYSFATSGHHSIGLRYSGSESFAAGDGVVSGGVTVVGAATTLALAAEPPAPVFGQPVSFVAALSSAVGTAGGLVSFSRGGTVIGSAPVTDGVAGITVSDLSPGAIEITASYAGDGAHLGAVAALGLEVADEATTLSLGAEPTTIYAGAPVTFTANIASPAGAVPGSVVFVIDGTDYPAEISGGVARLTVTDLPVGTPAVAARYDGRPGFATSEADLTAPLTVAPAPTDIVVSGQAPRSVAGEAFSMLLSATGGVAPYRFAVTAGALPEGLSLDAATGVVSGTPATPGNYSFTVTASGAAGLPGNVAVDLTVLTPATLLVQAPGAGVYGEAYSASLAASGGTAPYQYGVSGSLPTGVSFDASSGVLSGTPRSLGTFDLVLTVSDANGFTLTRNVALTIAAPAIVVTAELPAGGAFVPYSGQISVSGGTAPYGFAVTSGALPDGLSLDPATGVISGMPRRVGESNFTVTATDTNGFAASIASSISVAQVFTVVLPEAIAEARQGRPYGQALAASGGTAPYRYSVADGALPEGLVLDAATGTISGTPTAFGAFDFTLSASDANDVAGSRAYVLEVAEAATLIPDTDLTPAVAGVAYEQVLGVSGGVGPYSFALVSGDLPEGLQFDAGTGTIAGTPSVDGQFPLVVQITDANGDTITQGFAVVVVAPEIGLTVEFPAALAGEAFVGSVAVSGGAGPFSYALTGALPAGLSFDATSGAITGTPTSVGTFPISITVTDANGYEQAVTGTIAVTASTTLALSAGQTTITFGEMVDLRAKVGSAATGLAGSVVFSVDGSDHARVALVDGAAELALAGLTVGSHVVAARFEPATGFVASSAELTGPVLVVAAPVSVSIAGPQGDITAGTAARFSVRVSSFAGVPTGSVIPVVDGVEQPAVDLVDGRAEFDLDFASKGSHSVSVRYGGSESFAAGLGTLQGGVTAIGAASEISLAANPVEPVYGQSVTLTASVSSASGSPTGLVTFVRDGVEIGSVVLTGGVASLELTDLPPGASRITAVYEGDAVRLGASAELVLDVGDAATALEFSVAPVRLYAGAPVTLTVRLSSDAGAPSGVVIFGVGDRMQSAPLINGSATLAITDLGEGNYPVTARYAGQPGFAASAASLEAELIVDPAPSDIVVSGQAPRSVAGEPLAMVISATGGVGPYGFAITSGALPDGVTLDAATGAIAGTPASAGIYSFTVTATGVAGAPGDVTVNLTVLEPVDFVTLPRLPAGVFGTDYGADLAVSGGTAPLQYDLTGTLPGGLVFDAETGQLTGVPTAVGRFALSLSVTDANGFSASQDYVLEIAAPDIVVTPELPEGGAFVPYAGQIAVSGGSGPYGFVISDGALPEGLSLDSETGAISGTPRAVGEYGFTVTATDANGFGASLPVSISVVKVFTVILPDGLAGGRQLQPYGQSLAATGGTAPYGYGISDGALADRLSLDPSTGVVTGTPTATGVFEFSVTATDANGVSATRAYALNIVEAATLVIVNALAPATAGIPYSQELSVTGGVAPYRFVLISGSLPDGLSFDSGSGTISGTATEDGSFPLVIQVSDGNGDSATHGVVVSVAAPEIVLSLDVPQARAGEAFVTTVVVSGGALPLRFTLDGTLPQGLSFNAVTGAISGTPLGTGNFPISITAQDANGYEQSAAAVISLSAATTLSLSTSMTSVTFGSSAVVQAQVSSTAPGVSGTVIFAVDGVDHASVPVSDGVAQIDLQALTVGPHEVTARFESADGYDSASAALSGGITVTSALVVVSLSGPAGEAVVGASVPFMVTVNSLAGPPGGVIIPVVDGVDQPGVALVDSVAAFEHVFTTSGPHTVAVRYPGSESFAAGSASLGGGLLVTGASTSMSLSASPATPVFGAPVTITATVDAGFGTPGGLVLFTRDGVGIGSVPLSDGRASLVVSDLPAGSSSITASYVGDTANAGASAQIDLVLGNAATALALTANPTRLYAGMPVSFSATLTTDAGAVTGSVVFSIGGSEYPAALNGNNASLTLSNLAQGSYPIAVRFDGAPGFAASQATLASAIVVEPAPSDIVVHAGVPRSVAGEPLAIAVSATGGIGPYSFAVTEGSLPDGLTINADTGSITGTPAAAGRYGFTVTGSGQAGRRAVSTSTCWCWSRRR</sequence>
<dbReference type="GO" id="GO:0016020">
    <property type="term" value="C:membrane"/>
    <property type="evidence" value="ECO:0007669"/>
    <property type="project" value="InterPro"/>
</dbReference>
<name>A0AAJ5VXY9_9HYPH</name>
<dbReference type="Gene3D" id="2.60.40.10">
    <property type="entry name" value="Immunoglobulins"/>
    <property type="match status" value="35"/>
</dbReference>
<feature type="domain" description="Dystroglycan-type cadherin-like" evidence="2">
    <location>
        <begin position="2022"/>
        <end position="2111"/>
    </location>
</feature>
<dbReference type="Proteomes" id="UP001217476">
    <property type="component" value="Chromosome"/>
</dbReference>
<gene>
    <name evidence="3" type="ORF">P0Y65_08150</name>
</gene>
<dbReference type="PANTHER" id="PTHR37494:SF1">
    <property type="entry name" value="STAPHYLOCOCCUS AUREUS SURFACE PROTEIN A"/>
    <property type="match status" value="1"/>
</dbReference>
<feature type="domain" description="Dystroglycan-type cadherin-like" evidence="2">
    <location>
        <begin position="2836"/>
        <end position="2924"/>
    </location>
</feature>
<dbReference type="Pfam" id="PF05345">
    <property type="entry name" value="He_PIG"/>
    <property type="match status" value="13"/>
</dbReference>
<evidence type="ECO:0000313" key="3">
    <source>
        <dbReference type="EMBL" id="WEK06205.1"/>
    </source>
</evidence>
<evidence type="ECO:0000259" key="2">
    <source>
        <dbReference type="SMART" id="SM00736"/>
    </source>
</evidence>
<dbReference type="InterPro" id="IPR013783">
    <property type="entry name" value="Ig-like_fold"/>
</dbReference>
<protein>
    <submittedName>
        <fullName evidence="3">Ig-like domain repeat protein</fullName>
    </submittedName>
</protein>